<dbReference type="EMBL" id="JACHVX010000006">
    <property type="protein sequence ID" value="MBB2924703.1"/>
    <property type="molecule type" value="Genomic_DNA"/>
</dbReference>
<evidence type="ECO:0000313" key="4">
    <source>
        <dbReference type="Proteomes" id="UP000518206"/>
    </source>
</evidence>
<feature type="compositionally biased region" description="Low complexity" evidence="1">
    <location>
        <begin position="292"/>
        <end position="311"/>
    </location>
</feature>
<gene>
    <name evidence="3" type="ORF">FHR80_003639</name>
</gene>
<dbReference type="PANTHER" id="PTHR43433">
    <property type="entry name" value="HYDROLASE, ALPHA/BETA FOLD FAMILY PROTEIN"/>
    <property type="match status" value="1"/>
</dbReference>
<dbReference type="PANTHER" id="PTHR43433:SF10">
    <property type="entry name" value="AB HYDROLASE-1 DOMAIN-CONTAINING PROTEIN"/>
    <property type="match status" value="1"/>
</dbReference>
<dbReference type="InterPro" id="IPR050471">
    <property type="entry name" value="AB_hydrolase"/>
</dbReference>
<organism evidence="3 4">
    <name type="scientific">Cellulomonas cellasea</name>
    <dbReference type="NCBI Taxonomy" id="43670"/>
    <lineage>
        <taxon>Bacteria</taxon>
        <taxon>Bacillati</taxon>
        <taxon>Actinomycetota</taxon>
        <taxon>Actinomycetes</taxon>
        <taxon>Micrococcales</taxon>
        <taxon>Cellulomonadaceae</taxon>
        <taxon>Cellulomonas</taxon>
    </lineage>
</organism>
<dbReference type="Pfam" id="PF00561">
    <property type="entry name" value="Abhydrolase_1"/>
    <property type="match status" value="1"/>
</dbReference>
<dbReference type="Proteomes" id="UP000518206">
    <property type="component" value="Unassembled WGS sequence"/>
</dbReference>
<dbReference type="RefSeq" id="WP_183297494.1">
    <property type="nucleotide sequence ID" value="NZ_JACHVX010000006.1"/>
</dbReference>
<dbReference type="InterPro" id="IPR029058">
    <property type="entry name" value="AB_hydrolase_fold"/>
</dbReference>
<dbReference type="GO" id="GO:0003824">
    <property type="term" value="F:catalytic activity"/>
    <property type="evidence" value="ECO:0007669"/>
    <property type="project" value="UniProtKB-ARBA"/>
</dbReference>
<dbReference type="SUPFAM" id="SSF53474">
    <property type="entry name" value="alpha/beta-Hydrolases"/>
    <property type="match status" value="1"/>
</dbReference>
<feature type="domain" description="AB hydrolase-1" evidence="2">
    <location>
        <begin position="35"/>
        <end position="268"/>
    </location>
</feature>
<proteinExistence type="predicted"/>
<accession>A0A7W4UID0</accession>
<name>A0A7W4UID0_9CELL</name>
<feature type="region of interest" description="Disordered" evidence="1">
    <location>
        <begin position="285"/>
        <end position="311"/>
    </location>
</feature>
<dbReference type="PRINTS" id="PR00111">
    <property type="entry name" value="ABHYDROLASE"/>
</dbReference>
<reference evidence="3 4" key="2">
    <citation type="submission" date="2020-08" db="EMBL/GenBank/DDBJ databases">
        <authorList>
            <person name="Partida-Martinez L."/>
            <person name="Huntemann M."/>
            <person name="Clum A."/>
            <person name="Wang J."/>
            <person name="Palaniappan K."/>
            <person name="Ritter S."/>
            <person name="Chen I.-M."/>
            <person name="Stamatis D."/>
            <person name="Reddy T."/>
            <person name="O'Malley R."/>
            <person name="Daum C."/>
            <person name="Shapiro N."/>
            <person name="Ivanova N."/>
            <person name="Kyrpides N."/>
            <person name="Woyke T."/>
        </authorList>
    </citation>
    <scope>NUCLEOTIDE SEQUENCE [LARGE SCALE GENOMIC DNA]</scope>
    <source>
        <strain evidence="3 4">RAS26</strain>
    </source>
</reference>
<evidence type="ECO:0000313" key="3">
    <source>
        <dbReference type="EMBL" id="MBB2924703.1"/>
    </source>
</evidence>
<dbReference type="AlphaFoldDB" id="A0A7W4UID0"/>
<sequence>MTTAGTRHEVLLDDGRTLVAHDTGPAAGTGDALALVWHHGSPQTGALLDPLVRATAPRGIRLVSYGRPGYGGSSPLPGRDVASAGRDVEQLADALGLGRFAVMGSSGGGPHALACAAGLGSRVAGVATFASPAPYDGDEGWFAGMADDAALRAATLGRDARARFELTAEFDERVFVAADWAALAASWSAMNDDVALAAQAGSDGLVDDDVALVRPWGFGLDEVAAPVLVVHGEADRMIPVAHAETLLRGCPRAELWLRPRDGHVSVLDAVPVALDWLLDHARDGVDDPAAPEPARAEGTAPARPGGRAAPA</sequence>
<dbReference type="Gene3D" id="3.40.50.1820">
    <property type="entry name" value="alpha/beta hydrolase"/>
    <property type="match status" value="1"/>
</dbReference>
<evidence type="ECO:0000256" key="1">
    <source>
        <dbReference type="SAM" id="MobiDB-lite"/>
    </source>
</evidence>
<reference evidence="3 4" key="1">
    <citation type="submission" date="2020-08" db="EMBL/GenBank/DDBJ databases">
        <title>The Agave Microbiome: Exploring the role of microbial communities in plant adaptations to desert environments.</title>
        <authorList>
            <person name="Partida-Martinez L.P."/>
        </authorList>
    </citation>
    <scope>NUCLEOTIDE SEQUENCE [LARGE SCALE GENOMIC DNA]</scope>
    <source>
        <strain evidence="3 4">RAS26</strain>
    </source>
</reference>
<evidence type="ECO:0000259" key="2">
    <source>
        <dbReference type="Pfam" id="PF00561"/>
    </source>
</evidence>
<dbReference type="InterPro" id="IPR000073">
    <property type="entry name" value="AB_hydrolase_1"/>
</dbReference>
<protein>
    <submittedName>
        <fullName evidence="3">Pimeloyl-ACP methyl ester carboxylesterase</fullName>
    </submittedName>
</protein>
<comment type="caution">
    <text evidence="3">The sequence shown here is derived from an EMBL/GenBank/DDBJ whole genome shotgun (WGS) entry which is preliminary data.</text>
</comment>